<sequence length="149" mass="17519">MTTFKPLEIADIEIITQMMQDFYAIDNYPMDAEVTKTLFQEFISNENLGKSWLIYSENEIVGYIILTFIFSFEYGGKIAFVDELFIKQTARGKGFGKEAIQFIQREVPKLSLKLLYLEVEPHNENAQKLYLAHDFELHNRKLMKYKVTK</sequence>
<proteinExistence type="predicted"/>
<name>A0A327YTP7_9FLAO</name>
<evidence type="ECO:0000256" key="1">
    <source>
        <dbReference type="ARBA" id="ARBA00022679"/>
    </source>
</evidence>
<dbReference type="SUPFAM" id="SSF55729">
    <property type="entry name" value="Acyl-CoA N-acyltransferases (Nat)"/>
    <property type="match status" value="1"/>
</dbReference>
<dbReference type="CDD" id="cd04301">
    <property type="entry name" value="NAT_SF"/>
    <property type="match status" value="1"/>
</dbReference>
<evidence type="ECO:0000256" key="2">
    <source>
        <dbReference type="ARBA" id="ARBA00023315"/>
    </source>
</evidence>
<dbReference type="InterPro" id="IPR000182">
    <property type="entry name" value="GNAT_dom"/>
</dbReference>
<evidence type="ECO:0000313" key="5">
    <source>
        <dbReference type="Proteomes" id="UP000249620"/>
    </source>
</evidence>
<keyword evidence="5" id="KW-1185">Reference proteome</keyword>
<comment type="caution">
    <text evidence="4">The sequence shown here is derived from an EMBL/GenBank/DDBJ whole genome shotgun (WGS) entry which is preliminary data.</text>
</comment>
<keyword evidence="1 4" id="KW-0808">Transferase</keyword>
<dbReference type="GO" id="GO:0008080">
    <property type="term" value="F:N-acetyltransferase activity"/>
    <property type="evidence" value="ECO:0007669"/>
    <property type="project" value="TreeGrafter"/>
</dbReference>
<feature type="domain" description="N-acetyltransferase" evidence="3">
    <location>
        <begin position="2"/>
        <end position="149"/>
    </location>
</feature>
<evidence type="ECO:0000259" key="3">
    <source>
        <dbReference type="PROSITE" id="PS51186"/>
    </source>
</evidence>
<dbReference type="EMBL" id="QLMI01000002">
    <property type="protein sequence ID" value="RAK24320.1"/>
    <property type="molecule type" value="Genomic_DNA"/>
</dbReference>
<organism evidence="4 5">
    <name type="scientific">Flavobacterium aquaticum</name>
    <dbReference type="NCBI Taxonomy" id="1236486"/>
    <lineage>
        <taxon>Bacteria</taxon>
        <taxon>Pseudomonadati</taxon>
        <taxon>Bacteroidota</taxon>
        <taxon>Flavobacteriia</taxon>
        <taxon>Flavobacteriales</taxon>
        <taxon>Flavobacteriaceae</taxon>
        <taxon>Flavobacterium</taxon>
    </lineage>
</organism>
<dbReference type="Gene3D" id="3.40.630.30">
    <property type="match status" value="1"/>
</dbReference>
<protein>
    <submittedName>
        <fullName evidence="4">Acetyltransferase (GNAT) family protein</fullName>
    </submittedName>
</protein>
<accession>A0A327YTP7</accession>
<dbReference type="OrthoDB" id="9805924at2"/>
<dbReference type="InterPro" id="IPR016181">
    <property type="entry name" value="Acyl_CoA_acyltransferase"/>
</dbReference>
<dbReference type="Proteomes" id="UP000249620">
    <property type="component" value="Unassembled WGS sequence"/>
</dbReference>
<dbReference type="PANTHER" id="PTHR10545:SF29">
    <property type="entry name" value="GH14572P-RELATED"/>
    <property type="match status" value="1"/>
</dbReference>
<dbReference type="Pfam" id="PF00583">
    <property type="entry name" value="Acetyltransf_1"/>
    <property type="match status" value="1"/>
</dbReference>
<gene>
    <name evidence="4" type="ORF">B0I03_102175</name>
</gene>
<reference evidence="4 5" key="1">
    <citation type="submission" date="2018-06" db="EMBL/GenBank/DDBJ databases">
        <title>Genomic Encyclopedia of Type Strains, Phase III (KMG-III): the genomes of soil and plant-associated and newly described type strains.</title>
        <authorList>
            <person name="Whitman W."/>
        </authorList>
    </citation>
    <scope>NUCLEOTIDE SEQUENCE [LARGE SCALE GENOMIC DNA]</scope>
    <source>
        <strain evidence="4 5">CGMCC 1.12398</strain>
    </source>
</reference>
<keyword evidence="2" id="KW-0012">Acyltransferase</keyword>
<evidence type="ECO:0000313" key="4">
    <source>
        <dbReference type="EMBL" id="RAK24320.1"/>
    </source>
</evidence>
<dbReference type="PANTHER" id="PTHR10545">
    <property type="entry name" value="DIAMINE N-ACETYLTRANSFERASE"/>
    <property type="match status" value="1"/>
</dbReference>
<dbReference type="InterPro" id="IPR051016">
    <property type="entry name" value="Diverse_Substrate_AcTransf"/>
</dbReference>
<dbReference type="AlphaFoldDB" id="A0A327YTP7"/>
<dbReference type="RefSeq" id="WP_111566117.1">
    <property type="nucleotide sequence ID" value="NZ_QLMI01000002.1"/>
</dbReference>
<dbReference type="PROSITE" id="PS51186">
    <property type="entry name" value="GNAT"/>
    <property type="match status" value="1"/>
</dbReference>